<dbReference type="EMBL" id="KI687271">
    <property type="protein sequence ID" value="ETK82198.1"/>
    <property type="molecule type" value="Genomic_DNA"/>
</dbReference>
<evidence type="ECO:0000256" key="1">
    <source>
        <dbReference type="SAM" id="MobiDB-lite"/>
    </source>
</evidence>
<gene>
    <name evidence="2" type="ORF">L915_12385</name>
</gene>
<dbReference type="Proteomes" id="UP000053236">
    <property type="component" value="Unassembled WGS sequence"/>
</dbReference>
<feature type="compositionally biased region" description="Polar residues" evidence="1">
    <location>
        <begin position="1"/>
        <end position="11"/>
    </location>
</feature>
<evidence type="ECO:0000313" key="2">
    <source>
        <dbReference type="EMBL" id="ETK82198.1"/>
    </source>
</evidence>
<dbReference type="AlphaFoldDB" id="W2GGM1"/>
<name>W2GGM1_PHYNI</name>
<dbReference type="VEuPathDB" id="FungiDB:PPTG_14214"/>
<accession>W2GGM1</accession>
<feature type="region of interest" description="Disordered" evidence="1">
    <location>
        <begin position="1"/>
        <end position="26"/>
    </location>
</feature>
<protein>
    <submittedName>
        <fullName evidence="2">Uncharacterized protein</fullName>
    </submittedName>
</protein>
<reference evidence="2" key="1">
    <citation type="submission" date="2013-11" db="EMBL/GenBank/DDBJ databases">
        <title>The Genome Sequence of Phytophthora parasitica CJ02B3.</title>
        <authorList>
            <consortium name="The Broad Institute Genomics Platform"/>
            <person name="Russ C."/>
            <person name="Tyler B."/>
            <person name="Panabieres F."/>
            <person name="Shan W."/>
            <person name="Tripathy S."/>
            <person name="Grunwald N."/>
            <person name="Machado M."/>
            <person name="Johnson C.S."/>
            <person name="Arredondo F."/>
            <person name="Hong C."/>
            <person name="Coffey M."/>
            <person name="Young S.K."/>
            <person name="Zeng Q."/>
            <person name="Gargeya S."/>
            <person name="Fitzgerald M."/>
            <person name="Abouelleil A."/>
            <person name="Alvarado L."/>
            <person name="Chapman S.B."/>
            <person name="Gainer-Dewar J."/>
            <person name="Goldberg J."/>
            <person name="Griggs A."/>
            <person name="Gujja S."/>
            <person name="Hansen M."/>
            <person name="Howarth C."/>
            <person name="Imamovic A."/>
            <person name="Ireland A."/>
            <person name="Larimer J."/>
            <person name="McCowan C."/>
            <person name="Murphy C."/>
            <person name="Pearson M."/>
            <person name="Poon T.W."/>
            <person name="Priest M."/>
            <person name="Roberts A."/>
            <person name="Saif S."/>
            <person name="Shea T."/>
            <person name="Sykes S."/>
            <person name="Wortman J."/>
            <person name="Nusbaum C."/>
            <person name="Birren B."/>
        </authorList>
    </citation>
    <scope>NUCLEOTIDE SEQUENCE [LARGE SCALE GENOMIC DNA]</scope>
    <source>
        <strain evidence="2">CJ02B3</strain>
    </source>
</reference>
<sequence length="207" mass="23167">MMSRKSTSSRGRQLDNGRSAALRAGATSTTADRGFVEFHPSMSLENAPTLADCLVVPSEATTISKIKHQPLSAPYTNEATLESILADRLHVWTKVAEMIEKLGPMEAYQGDVHALQKLLQLHILCNILSNQRETYLRTLQLTLLQEGRSVPCVKAIPVTLSNNDNEDDQDIDPPNANHIEWQEDQERHLDIVDYDAMDLIELSEQFS</sequence>
<organism evidence="2">
    <name type="scientific">Phytophthora nicotianae</name>
    <name type="common">Potato buckeye rot agent</name>
    <name type="synonym">Phytophthora parasitica</name>
    <dbReference type="NCBI Taxonomy" id="4792"/>
    <lineage>
        <taxon>Eukaryota</taxon>
        <taxon>Sar</taxon>
        <taxon>Stramenopiles</taxon>
        <taxon>Oomycota</taxon>
        <taxon>Peronosporomycetes</taxon>
        <taxon>Peronosporales</taxon>
        <taxon>Peronosporaceae</taxon>
        <taxon>Phytophthora</taxon>
    </lineage>
</organism>
<proteinExistence type="predicted"/>